<proteinExistence type="predicted"/>
<protein>
    <submittedName>
        <fullName evidence="3">DnaJ domain-containing protein</fullName>
    </submittedName>
</protein>
<dbReference type="Gene3D" id="1.10.287.110">
    <property type="entry name" value="DnaJ domain"/>
    <property type="match status" value="1"/>
</dbReference>
<dbReference type="RefSeq" id="WP_192392324.1">
    <property type="nucleotide sequence ID" value="NZ_CAJHIU010000001.1"/>
</dbReference>
<dbReference type="PROSITE" id="PS50076">
    <property type="entry name" value="DNAJ_2"/>
    <property type="match status" value="1"/>
</dbReference>
<sequence length="111" mass="12400">MISPYDILGVPEQASDADIKQAYLQRVKDNPPDRDPARFRQIQEAFEAIKDQDSRLRHALFAMPHIEFDALLAQAFGQQGASEPMAADDFLKLLSTLSIEKSLAQLTKTPS</sequence>
<organism evidence="3 4">
    <name type="scientific">Methylomonas fluvii</name>
    <dbReference type="NCBI Taxonomy" id="1854564"/>
    <lineage>
        <taxon>Bacteria</taxon>
        <taxon>Pseudomonadati</taxon>
        <taxon>Pseudomonadota</taxon>
        <taxon>Gammaproteobacteria</taxon>
        <taxon>Methylococcales</taxon>
        <taxon>Methylococcaceae</taxon>
        <taxon>Methylomonas</taxon>
    </lineage>
</organism>
<keyword evidence="1" id="KW-0143">Chaperone</keyword>
<dbReference type="SMART" id="SM00271">
    <property type="entry name" value="DnaJ"/>
    <property type="match status" value="1"/>
</dbReference>
<reference evidence="3 4" key="1">
    <citation type="submission" date="2020-09" db="EMBL/GenBank/DDBJ databases">
        <title>Methylomonas albis sp. nov. and Methylomonas fluvii sp. nov.: Two cold-adapted methanotrophs from the River Elbe and an amended description of Methylovulum psychrotolerans strain Eb1.</title>
        <authorList>
            <person name="Bussmann I.K."/>
            <person name="Klings K.-W."/>
            <person name="Warnstedt J."/>
            <person name="Hoppert M."/>
            <person name="Saborowski A."/>
            <person name="Horn F."/>
            <person name="Liebner S."/>
        </authorList>
    </citation>
    <scope>NUCLEOTIDE SEQUENCE [LARGE SCALE GENOMIC DNA]</scope>
    <source>
        <strain evidence="3 4">EbB</strain>
    </source>
</reference>
<accession>A0ABR9DB35</accession>
<dbReference type="EMBL" id="JACXST010000001">
    <property type="protein sequence ID" value="MBD9359439.1"/>
    <property type="molecule type" value="Genomic_DNA"/>
</dbReference>
<dbReference type="InterPro" id="IPR036869">
    <property type="entry name" value="J_dom_sf"/>
</dbReference>
<dbReference type="InterPro" id="IPR001623">
    <property type="entry name" value="DnaJ_domain"/>
</dbReference>
<name>A0ABR9DB35_9GAMM</name>
<keyword evidence="4" id="KW-1185">Reference proteome</keyword>
<comment type="caution">
    <text evidence="3">The sequence shown here is derived from an EMBL/GenBank/DDBJ whole genome shotgun (WGS) entry which is preliminary data.</text>
</comment>
<dbReference type="CDD" id="cd06257">
    <property type="entry name" value="DnaJ"/>
    <property type="match status" value="1"/>
</dbReference>
<dbReference type="Proteomes" id="UP000641152">
    <property type="component" value="Unassembled WGS sequence"/>
</dbReference>
<evidence type="ECO:0000256" key="1">
    <source>
        <dbReference type="ARBA" id="ARBA00023186"/>
    </source>
</evidence>
<evidence type="ECO:0000313" key="4">
    <source>
        <dbReference type="Proteomes" id="UP000641152"/>
    </source>
</evidence>
<evidence type="ECO:0000259" key="2">
    <source>
        <dbReference type="PROSITE" id="PS50076"/>
    </source>
</evidence>
<dbReference type="SUPFAM" id="SSF46565">
    <property type="entry name" value="Chaperone J-domain"/>
    <property type="match status" value="1"/>
</dbReference>
<gene>
    <name evidence="3" type="ORF">EBB_02530</name>
</gene>
<dbReference type="PRINTS" id="PR00625">
    <property type="entry name" value="JDOMAIN"/>
</dbReference>
<feature type="domain" description="J" evidence="2">
    <location>
        <begin position="3"/>
        <end position="62"/>
    </location>
</feature>
<evidence type="ECO:0000313" key="3">
    <source>
        <dbReference type="EMBL" id="MBD9359439.1"/>
    </source>
</evidence>
<dbReference type="Pfam" id="PF00226">
    <property type="entry name" value="DnaJ"/>
    <property type="match status" value="1"/>
</dbReference>